<organism evidence="1 2">
    <name type="scientific">Lichtheimia corymbifera JMRC:FSU:9682</name>
    <dbReference type="NCBI Taxonomy" id="1263082"/>
    <lineage>
        <taxon>Eukaryota</taxon>
        <taxon>Fungi</taxon>
        <taxon>Fungi incertae sedis</taxon>
        <taxon>Mucoromycota</taxon>
        <taxon>Mucoromycotina</taxon>
        <taxon>Mucoromycetes</taxon>
        <taxon>Mucorales</taxon>
        <taxon>Lichtheimiaceae</taxon>
        <taxon>Lichtheimia</taxon>
    </lineage>
</organism>
<comment type="caution">
    <text evidence="1">The sequence shown here is derived from an EMBL/GenBank/DDBJ whole genome shotgun (WGS) entry which is preliminary data.</text>
</comment>
<gene>
    <name evidence="1" type="ORF">LCOR_09084.1</name>
</gene>
<dbReference type="AlphaFoldDB" id="A0A068S8R9"/>
<proteinExistence type="predicted"/>
<accession>A0A068S8R9</accession>
<name>A0A068S8R9_9FUNG</name>
<sequence length="85" mass="9723">MDRAGPIGRERVRIREESQFENRSTKRFEYKSTDMLDPSISSTREAFRFPLHPPVAGGNYSYLKAEAVRCFYLHVGNACSMVGPH</sequence>
<reference evidence="1" key="1">
    <citation type="submission" date="2013-08" db="EMBL/GenBank/DDBJ databases">
        <title>Gene expansion shapes genome architecture in the human pathogen Lichtheimia corymbifera: an evolutionary genomics analysis in the ancient terrestrial Mucorales (Mucoromycotina).</title>
        <authorList>
            <person name="Schwartze V.U."/>
            <person name="Winter S."/>
            <person name="Shelest E."/>
            <person name="Marcet-Houben M."/>
            <person name="Horn F."/>
            <person name="Wehner S."/>
            <person name="Hoffmann K."/>
            <person name="Riege K."/>
            <person name="Sammeth M."/>
            <person name="Nowrousian M."/>
            <person name="Valiante V."/>
            <person name="Linde J."/>
            <person name="Jacobsen I.D."/>
            <person name="Marz M."/>
            <person name="Brakhage A.A."/>
            <person name="Gabaldon T."/>
            <person name="Bocker S."/>
            <person name="Voigt K."/>
        </authorList>
    </citation>
    <scope>NUCLEOTIDE SEQUENCE [LARGE SCALE GENOMIC DNA]</scope>
    <source>
        <strain evidence="1">FSU 9682</strain>
    </source>
</reference>
<keyword evidence="2" id="KW-1185">Reference proteome</keyword>
<evidence type="ECO:0000313" key="1">
    <source>
        <dbReference type="EMBL" id="CDH58212.1"/>
    </source>
</evidence>
<evidence type="ECO:0000313" key="2">
    <source>
        <dbReference type="Proteomes" id="UP000027586"/>
    </source>
</evidence>
<protein>
    <submittedName>
        <fullName evidence="1">Uncharacterized protein</fullName>
    </submittedName>
</protein>
<dbReference type="EMBL" id="CBTN010000054">
    <property type="protein sequence ID" value="CDH58212.1"/>
    <property type="molecule type" value="Genomic_DNA"/>
</dbReference>
<dbReference type="VEuPathDB" id="FungiDB:LCOR_09084.1"/>
<dbReference type="Proteomes" id="UP000027586">
    <property type="component" value="Unassembled WGS sequence"/>
</dbReference>